<reference evidence="3" key="1">
    <citation type="submission" date="2017-05" db="EMBL/GenBank/DDBJ databases">
        <title>Complete and WGS of Bordetella genogroups.</title>
        <authorList>
            <person name="Spilker T."/>
            <person name="Lipuma J."/>
        </authorList>
    </citation>
    <scope>NUCLEOTIDE SEQUENCE [LARGE SCALE GENOMIC DNA]</scope>
    <source>
        <strain evidence="3">AU18089</strain>
    </source>
</reference>
<feature type="domain" description="DUF6378" evidence="1">
    <location>
        <begin position="8"/>
        <end position="81"/>
    </location>
</feature>
<keyword evidence="3" id="KW-1185">Reference proteome</keyword>
<dbReference type="AlphaFoldDB" id="A0A261QYV4"/>
<dbReference type="InterPro" id="IPR045958">
    <property type="entry name" value="DUF6378"/>
</dbReference>
<dbReference type="Proteomes" id="UP000216947">
    <property type="component" value="Unassembled WGS sequence"/>
</dbReference>
<dbReference type="Pfam" id="PF19905">
    <property type="entry name" value="DUF6378"/>
    <property type="match status" value="1"/>
</dbReference>
<accession>A0A261QYV4</accession>
<sequence>MSIDSTLQERGARYGKFLDHAQITQDLKKVMRDHPGWDRLEVDQMEALEMVAHKIGRILNGDPNYDDSWRDIAGYSALVEKRLGGEAI</sequence>
<protein>
    <recommendedName>
        <fullName evidence="1">DUF6378 domain-containing protein</fullName>
    </recommendedName>
</protein>
<comment type="caution">
    <text evidence="2">The sequence shown here is derived from an EMBL/GenBank/DDBJ whole genome shotgun (WGS) entry which is preliminary data.</text>
</comment>
<dbReference type="RefSeq" id="WP_094796966.1">
    <property type="nucleotide sequence ID" value="NZ_NEVK01000006.1"/>
</dbReference>
<evidence type="ECO:0000313" key="3">
    <source>
        <dbReference type="Proteomes" id="UP000216947"/>
    </source>
</evidence>
<gene>
    <name evidence="2" type="ORF">CAL19_12750</name>
</gene>
<proteinExistence type="predicted"/>
<evidence type="ECO:0000313" key="2">
    <source>
        <dbReference type="EMBL" id="OZI17944.1"/>
    </source>
</evidence>
<organism evidence="2 3">
    <name type="scientific">Bordetella genomosp. 7</name>
    <dbReference type="NCBI Taxonomy" id="1416805"/>
    <lineage>
        <taxon>Bacteria</taxon>
        <taxon>Pseudomonadati</taxon>
        <taxon>Pseudomonadota</taxon>
        <taxon>Betaproteobacteria</taxon>
        <taxon>Burkholderiales</taxon>
        <taxon>Alcaligenaceae</taxon>
        <taxon>Bordetella</taxon>
    </lineage>
</organism>
<dbReference type="EMBL" id="NEVK01000006">
    <property type="protein sequence ID" value="OZI17944.1"/>
    <property type="molecule type" value="Genomic_DNA"/>
</dbReference>
<name>A0A261QYV4_9BORD</name>
<evidence type="ECO:0000259" key="1">
    <source>
        <dbReference type="Pfam" id="PF19905"/>
    </source>
</evidence>